<dbReference type="Gene3D" id="2.40.10.120">
    <property type="match status" value="1"/>
</dbReference>
<dbReference type="SUPFAM" id="SSF50494">
    <property type="entry name" value="Trypsin-like serine proteases"/>
    <property type="match status" value="1"/>
</dbReference>
<dbReference type="GO" id="GO:0006508">
    <property type="term" value="P:proteolysis"/>
    <property type="evidence" value="ECO:0007669"/>
    <property type="project" value="UniProtKB-KW"/>
</dbReference>
<dbReference type="Pfam" id="PF13365">
    <property type="entry name" value="Trypsin_2"/>
    <property type="match status" value="1"/>
</dbReference>
<keyword evidence="3" id="KW-0378">Hydrolase</keyword>
<proteinExistence type="inferred from homology"/>
<comment type="caution">
    <text evidence="5">The sequence shown here is derived from an EMBL/GenBank/DDBJ whole genome shotgun (WGS) entry which is preliminary data.</text>
</comment>
<dbReference type="PROSITE" id="PS50106">
    <property type="entry name" value="PDZ"/>
    <property type="match status" value="1"/>
</dbReference>
<keyword evidence="6" id="KW-1185">Reference proteome</keyword>
<dbReference type="PANTHER" id="PTHR22939">
    <property type="entry name" value="SERINE PROTEASE FAMILY S1C HTRA-RELATED"/>
    <property type="match status" value="1"/>
</dbReference>
<evidence type="ECO:0000259" key="4">
    <source>
        <dbReference type="PROSITE" id="PS50106"/>
    </source>
</evidence>
<dbReference type="PRINTS" id="PR00834">
    <property type="entry name" value="PROTEASES2C"/>
</dbReference>
<evidence type="ECO:0000256" key="2">
    <source>
        <dbReference type="ARBA" id="ARBA00022670"/>
    </source>
</evidence>
<reference evidence="5 6" key="1">
    <citation type="journal article" date="2024" name="Nat. Commun.">
        <title>Phylogenomics reveals the evolutionary origins of lichenization in chlorophyte algae.</title>
        <authorList>
            <person name="Puginier C."/>
            <person name="Libourel C."/>
            <person name="Otte J."/>
            <person name="Skaloud P."/>
            <person name="Haon M."/>
            <person name="Grisel S."/>
            <person name="Petersen M."/>
            <person name="Berrin J.G."/>
            <person name="Delaux P.M."/>
            <person name="Dal Grande F."/>
            <person name="Keller J."/>
        </authorList>
    </citation>
    <scope>NUCLEOTIDE SEQUENCE [LARGE SCALE GENOMIC DNA]</scope>
    <source>
        <strain evidence="5 6">SAG 2036</strain>
    </source>
</reference>
<dbReference type="SMART" id="SM00228">
    <property type="entry name" value="PDZ"/>
    <property type="match status" value="1"/>
</dbReference>
<name>A0AAW1P8E9_9CHLO</name>
<accession>A0AAW1P8E9</accession>
<dbReference type="EMBL" id="JALJOQ010000039">
    <property type="protein sequence ID" value="KAK9806025.1"/>
    <property type="molecule type" value="Genomic_DNA"/>
</dbReference>
<comment type="similarity">
    <text evidence="1">Belongs to the peptidase S1C family.</text>
</comment>
<evidence type="ECO:0000256" key="1">
    <source>
        <dbReference type="ARBA" id="ARBA00010541"/>
    </source>
</evidence>
<feature type="domain" description="PDZ" evidence="4">
    <location>
        <begin position="390"/>
        <end position="423"/>
    </location>
</feature>
<dbReference type="InterPro" id="IPR001940">
    <property type="entry name" value="Peptidase_S1C"/>
</dbReference>
<dbReference type="Pfam" id="PF17820">
    <property type="entry name" value="PDZ_6"/>
    <property type="match status" value="1"/>
</dbReference>
<sequence>MSPRLASRFALAARNLRLWASGASSSSTTDVTCCSKAFCSGAPHSAHPAPSSQSIFSEIARLGSTRAIWGHVATGCLGTFMGAGGTWYLTSGKFPDVPTWFAASSIAPRQQQGWTQEQVQRKEAELPASAAPTTVPGLGPHFIADAAAKAAPAVVNVTVKPAPGAFFPSTTSGSGFIMQSDGLVVTNAHVIADALDDRAPATEPTRNSRPVIVSLPDGRSFEGAIAALDRVSDIALVKIEAKDVLPVAELGRSAGLRAGEWILALGSPLSLHNTVTAGIVSCTERKAVELGLAPSAAEFIQLDVAVNQGNSGGPIVNLWGQVVGISNMSALTTNGISFAIPIDAAKAVIRQLEEAGRVRRPHVGMKLLELNAAKIAQLRARDASFPSVAAGILVPAVTPGSPAAAAGLQAGDIITGFAGGNLQRHELTTSGLVRALGEHVGQAMQVVVQRPSSPNVPMRLQVIPEEAPPT</sequence>
<organism evidence="5 6">
    <name type="scientific">Symbiochloris irregularis</name>
    <dbReference type="NCBI Taxonomy" id="706552"/>
    <lineage>
        <taxon>Eukaryota</taxon>
        <taxon>Viridiplantae</taxon>
        <taxon>Chlorophyta</taxon>
        <taxon>core chlorophytes</taxon>
        <taxon>Trebouxiophyceae</taxon>
        <taxon>Trebouxiales</taxon>
        <taxon>Trebouxiaceae</taxon>
        <taxon>Symbiochloris</taxon>
    </lineage>
</organism>
<dbReference type="InterPro" id="IPR036034">
    <property type="entry name" value="PDZ_sf"/>
</dbReference>
<dbReference type="PANTHER" id="PTHR22939:SF125">
    <property type="entry name" value="PROTEASE DO-LIKE 14-RELATED"/>
    <property type="match status" value="1"/>
</dbReference>
<dbReference type="GO" id="GO:0004252">
    <property type="term" value="F:serine-type endopeptidase activity"/>
    <property type="evidence" value="ECO:0007669"/>
    <property type="project" value="InterPro"/>
</dbReference>
<protein>
    <recommendedName>
        <fullName evidence="4">PDZ domain-containing protein</fullName>
    </recommendedName>
</protein>
<gene>
    <name evidence="5" type="ORF">WJX73_006407</name>
</gene>
<dbReference type="AlphaFoldDB" id="A0AAW1P8E9"/>
<dbReference type="InterPro" id="IPR009003">
    <property type="entry name" value="Peptidase_S1_PA"/>
</dbReference>
<dbReference type="InterPro" id="IPR041489">
    <property type="entry name" value="PDZ_6"/>
</dbReference>
<evidence type="ECO:0000313" key="5">
    <source>
        <dbReference type="EMBL" id="KAK9806025.1"/>
    </source>
</evidence>
<keyword evidence="2" id="KW-0645">Protease</keyword>
<dbReference type="Proteomes" id="UP001465755">
    <property type="component" value="Unassembled WGS sequence"/>
</dbReference>
<dbReference type="Gene3D" id="2.30.42.10">
    <property type="match status" value="1"/>
</dbReference>
<evidence type="ECO:0000313" key="6">
    <source>
        <dbReference type="Proteomes" id="UP001465755"/>
    </source>
</evidence>
<evidence type="ECO:0000256" key="3">
    <source>
        <dbReference type="ARBA" id="ARBA00022801"/>
    </source>
</evidence>
<dbReference type="InterPro" id="IPR001478">
    <property type="entry name" value="PDZ"/>
</dbReference>
<dbReference type="SUPFAM" id="SSF50156">
    <property type="entry name" value="PDZ domain-like"/>
    <property type="match status" value="1"/>
</dbReference>